<keyword evidence="2" id="KW-0732">Signal</keyword>
<gene>
    <name evidence="3" type="ORF">HQN59_06155</name>
</gene>
<name>A0A7Y6NLD9_9BURK</name>
<feature type="region of interest" description="Disordered" evidence="1">
    <location>
        <begin position="22"/>
        <end position="63"/>
    </location>
</feature>
<accession>A0A7Y6NLD9</accession>
<evidence type="ECO:0000313" key="3">
    <source>
        <dbReference type="EMBL" id="NUZ05341.1"/>
    </source>
</evidence>
<dbReference type="EMBL" id="JABWMJ010000002">
    <property type="protein sequence ID" value="NUZ05341.1"/>
    <property type="molecule type" value="Genomic_DNA"/>
</dbReference>
<feature type="chain" id="PRO_5031375393" description="Pentapeptide MXKDX repeat protein" evidence="2">
    <location>
        <begin position="20"/>
        <end position="63"/>
    </location>
</feature>
<evidence type="ECO:0000313" key="4">
    <source>
        <dbReference type="Proteomes" id="UP000529637"/>
    </source>
</evidence>
<evidence type="ECO:0000256" key="1">
    <source>
        <dbReference type="SAM" id="MobiDB-lite"/>
    </source>
</evidence>
<dbReference type="Proteomes" id="UP000529637">
    <property type="component" value="Unassembled WGS sequence"/>
</dbReference>
<protein>
    <recommendedName>
        <fullName evidence="5">Pentapeptide MXKDX repeat protein</fullName>
    </recommendedName>
</protein>
<proteinExistence type="predicted"/>
<organism evidence="3 4">
    <name type="scientific">Piscinibacter koreensis</name>
    <dbReference type="NCBI Taxonomy" id="2742824"/>
    <lineage>
        <taxon>Bacteria</taxon>
        <taxon>Pseudomonadati</taxon>
        <taxon>Pseudomonadota</taxon>
        <taxon>Betaproteobacteria</taxon>
        <taxon>Burkholderiales</taxon>
        <taxon>Sphaerotilaceae</taxon>
        <taxon>Piscinibacter</taxon>
    </lineage>
</organism>
<dbReference type="RefSeq" id="WP_176067111.1">
    <property type="nucleotide sequence ID" value="NZ_JABWMJ010000002.1"/>
</dbReference>
<feature type="signal peptide" evidence="2">
    <location>
        <begin position="1"/>
        <end position="19"/>
    </location>
</feature>
<evidence type="ECO:0008006" key="5">
    <source>
        <dbReference type="Google" id="ProtNLM"/>
    </source>
</evidence>
<dbReference type="AlphaFoldDB" id="A0A7Y6NLD9"/>
<reference evidence="3 4" key="1">
    <citation type="submission" date="2020-06" db="EMBL/GenBank/DDBJ databases">
        <title>Schlegella sp. ID0723 isolated from air conditioner.</title>
        <authorList>
            <person name="Kim D.Y."/>
            <person name="Kim D.-U."/>
        </authorList>
    </citation>
    <scope>NUCLEOTIDE SEQUENCE [LARGE SCALE GENOMIC DNA]</scope>
    <source>
        <strain evidence="3 4">ID0723</strain>
    </source>
</reference>
<evidence type="ECO:0000256" key="2">
    <source>
        <dbReference type="SAM" id="SignalP"/>
    </source>
</evidence>
<keyword evidence="4" id="KW-1185">Reference proteome</keyword>
<feature type="compositionally biased region" description="Basic residues" evidence="1">
    <location>
        <begin position="43"/>
        <end position="57"/>
    </location>
</feature>
<comment type="caution">
    <text evidence="3">The sequence shown here is derived from an EMBL/GenBank/DDBJ whole genome shotgun (WGS) entry which is preliminary data.</text>
</comment>
<sequence length="63" mass="6233">MKKLIAAVVVTAFSVGAFAQPAAKTDPAASGAATGMKHDSKKAAAKPHAKKDMKAKKGASAPA</sequence>